<organism evidence="1 2">
    <name type="scientific">Lasiodiplodia mahajangana</name>
    <dbReference type="NCBI Taxonomy" id="1108764"/>
    <lineage>
        <taxon>Eukaryota</taxon>
        <taxon>Fungi</taxon>
        <taxon>Dikarya</taxon>
        <taxon>Ascomycota</taxon>
        <taxon>Pezizomycotina</taxon>
        <taxon>Dothideomycetes</taxon>
        <taxon>Dothideomycetes incertae sedis</taxon>
        <taxon>Botryosphaeriales</taxon>
        <taxon>Botryosphaeriaceae</taxon>
        <taxon>Lasiodiplodia</taxon>
    </lineage>
</organism>
<proteinExistence type="predicted"/>
<dbReference type="EMBL" id="JAPUUL010001770">
    <property type="protein sequence ID" value="KAJ8126631.1"/>
    <property type="molecule type" value="Genomic_DNA"/>
</dbReference>
<accession>A0ACC2JGR5</accession>
<comment type="caution">
    <text evidence="1">The sequence shown here is derived from an EMBL/GenBank/DDBJ whole genome shotgun (WGS) entry which is preliminary data.</text>
</comment>
<evidence type="ECO:0000313" key="1">
    <source>
        <dbReference type="EMBL" id="KAJ8126631.1"/>
    </source>
</evidence>
<keyword evidence="2" id="KW-1185">Reference proteome</keyword>
<gene>
    <name evidence="1" type="ORF">O1611_g7007</name>
</gene>
<evidence type="ECO:0000313" key="2">
    <source>
        <dbReference type="Proteomes" id="UP001153332"/>
    </source>
</evidence>
<dbReference type="Proteomes" id="UP001153332">
    <property type="component" value="Unassembled WGS sequence"/>
</dbReference>
<sequence length="1156" mass="129031">MIATSSDSASGNHSNGASKWEQALKRLNTRDQEVFESIKGSSGEHRVVLSQVLAAANKRKEECLGKRWTLNINGDKIHIRDILAKLCRWVNNLLKIIDIAIQYDPVHAALPWAAVRLIIQTSINDLDVFGHILVSLENLAGIVAQCHVIESVHLSGRELKSPGLSAQVAESVICLYAAVLQYLVDAIHHFTLSTRKRIRNSITQSPKDFQEKYSPITTALEHFGRLTGIAQAANLNHGLDLIENIARQLSQDKKESEQLRVRIEKLQQPIDRVDSRLQEALDGLEQTERSKIMKAISTIPHSTHHRASRYGRIGGSGKWLFDKPEFRKWMASSCSSIMWLRGIPGSGKTKLTSSVIDQLQRHEHVAYFYCMRNPAEPQRGQCDRILGSLVRQLASVGPNQPILDPAVKHYEHVKKRDDNDEDQAWTTDECVEVLLQLFDSYPGVTLVLDALDEVDQHNRQELLGALHRLMNQSNALVRIFISSRNNRDIALQLTGASNIQIEASDNAEDISSFIEKKLTEARLMHGELPSNLRTDIVNVLKDGANGMFRWVDLQIQSLRPLEVVSDVKTRLGKLPATLEASYWDVFQRIKKSGEDAWRLAVFTFQWLLYAKKPMSLNGFAVFASVALGIKAGFNFTGVNILDVCSNLVVEREGSFQFAHLSVREFFEKLRDRQIDAFLPEEGHAALAQACLRYLNQGLVPDENPSPQGEAETQVSNVGNYAASYMSAHVNAAGTLRLKPPISDLLKEFLVQPANSLSKGGEPTGTRYPYKEGIGFLMWCGLEGFRFSYRVCTPAFQVLFPASPVWFACRFEFYELVEYLYQHPYHGIDKEDVLILPTSLLPSEPAFLLKPFWYAIFTKRMDLANCIEAFTTDKTGTLSIELWVNDILEHAIRHNALELMKEVVKRHPRGYEVALSTLEEAALFGDSEVMRLVLRLSFSSREWADPNSLASACANGHDETVTLLVESTITGAKGAYFLCLAVFAGHMEVAHLLLGKRIGFDGMSTALTIAVCNGDGEMVDLLVRYGAEIETGTFIAALEKGTEEKVLHFLHARYGIEAGRLISLGRTVLHVAAMRGWRKVMAVLLDNQAEVNAFDDNKLTPLHLAAYHGHGDCAEILLAAGADLQAENEFGETALVWAKRGPHSGAIDLLERRMEVS</sequence>
<protein>
    <submittedName>
        <fullName evidence="1">Uncharacterized protein</fullName>
    </submittedName>
</protein>
<name>A0ACC2JGR5_9PEZI</name>
<reference evidence="1" key="1">
    <citation type="submission" date="2022-12" db="EMBL/GenBank/DDBJ databases">
        <title>Genome Sequence of Lasiodiplodia mahajangana.</title>
        <authorList>
            <person name="Buettner E."/>
        </authorList>
    </citation>
    <scope>NUCLEOTIDE SEQUENCE</scope>
    <source>
        <strain evidence="1">VT137</strain>
    </source>
</reference>